<feature type="region of interest" description="Disordered" evidence="1">
    <location>
        <begin position="567"/>
        <end position="601"/>
    </location>
</feature>
<dbReference type="Proteomes" id="UP000198211">
    <property type="component" value="Unassembled WGS sequence"/>
</dbReference>
<dbReference type="AlphaFoldDB" id="A0A225V347"/>
<name>A0A225V347_9STRA</name>
<feature type="compositionally biased region" description="Basic and acidic residues" evidence="1">
    <location>
        <begin position="85"/>
        <end position="103"/>
    </location>
</feature>
<reference evidence="3" key="1">
    <citation type="submission" date="2017-03" db="EMBL/GenBank/DDBJ databases">
        <title>Phytopthora megakarya and P. palmivora, two closely related causual agents of cacao black pod achieved similar genome size and gene model numbers by different mechanisms.</title>
        <authorList>
            <person name="Ali S."/>
            <person name="Shao J."/>
            <person name="Larry D.J."/>
            <person name="Kronmiller B."/>
            <person name="Shen D."/>
            <person name="Strem M.D."/>
            <person name="Melnick R.L."/>
            <person name="Guiltinan M.J."/>
            <person name="Tyler B.M."/>
            <person name="Meinhardt L.W."/>
            <person name="Bailey B.A."/>
        </authorList>
    </citation>
    <scope>NUCLEOTIDE SEQUENCE [LARGE SCALE GENOMIC DNA]</scope>
    <source>
        <strain evidence="3">zdho120</strain>
    </source>
</reference>
<comment type="caution">
    <text evidence="2">The sequence shown here is derived from an EMBL/GenBank/DDBJ whole genome shotgun (WGS) entry which is preliminary data.</text>
</comment>
<feature type="compositionally biased region" description="Pro residues" evidence="1">
    <location>
        <begin position="433"/>
        <end position="443"/>
    </location>
</feature>
<feature type="compositionally biased region" description="Basic and acidic residues" evidence="1">
    <location>
        <begin position="473"/>
        <end position="486"/>
    </location>
</feature>
<protein>
    <submittedName>
        <fullName evidence="2">Uncharacterized protein</fullName>
    </submittedName>
</protein>
<feature type="region of interest" description="Disordered" evidence="1">
    <location>
        <begin position="32"/>
        <end position="103"/>
    </location>
</feature>
<feature type="region of interest" description="Disordered" evidence="1">
    <location>
        <begin position="361"/>
        <end position="391"/>
    </location>
</feature>
<accession>A0A225V347</accession>
<dbReference type="EMBL" id="NBNE01009040">
    <property type="protein sequence ID" value="OWY98819.1"/>
    <property type="molecule type" value="Genomic_DNA"/>
</dbReference>
<proteinExistence type="predicted"/>
<sequence>PLSLTTIPGSGRAHDSVTRLDEALPALNAVGSRELATVNPPRPTAPPAPSGDAGTRSSGTPDPLAVGLNTARTHGAIRSCPTFRSRGDRPDNPEDPKFKRDADILVETPPDCRRLFRNAPGLYPRNRVGRSVSALRGPAPGPVLPGPASLADEDLAPGKEGEAHPGDCVRGRPWTANFRSECLCLPVVTDPVVLQVDLEELRFSSGARDFTSVIATLQTMLHDAGYAFPNLVPTWGRTLSPELLAAQDGHFMSDASFLWGLLTVEQVAWNEIAQGRQYSVRRDDAPFQTLDPEVTSTFRLEDNGDTLMLTPEEQELLGVAMSTGTEATPREHKRTTVRAFMAWFRGSHSSMGGVPEVVGTSSLASGDAPMLTPDENMSSAGGGSQGSPGLEPSTAMVGVYVATTGATAGQSYTAEQPTLYVPVAEYPPGQGARPPPPALPRTAPPVRNDGLGGPEEETKSDVPMTNRGARLPENSRDQDRDLQEADRQIAELRAALAARDELERVWNEEYRAARTAQAAQAKLSQEAWDHREAEFQERAAQEMERRKVSDQDFAGLQAKAYLLEKERAQEREEASAAIDETKLQDDEELSRIKREMEHQAR</sequence>
<gene>
    <name evidence="2" type="ORF">PHMEG_00030314</name>
</gene>
<feature type="region of interest" description="Disordered" evidence="1">
    <location>
        <begin position="424"/>
        <end position="486"/>
    </location>
</feature>
<keyword evidence="3" id="KW-1185">Reference proteome</keyword>
<evidence type="ECO:0000313" key="2">
    <source>
        <dbReference type="EMBL" id="OWY98819.1"/>
    </source>
</evidence>
<feature type="compositionally biased region" description="Pro residues" evidence="1">
    <location>
        <begin position="40"/>
        <end position="49"/>
    </location>
</feature>
<organism evidence="2 3">
    <name type="scientific">Phytophthora megakarya</name>
    <dbReference type="NCBI Taxonomy" id="4795"/>
    <lineage>
        <taxon>Eukaryota</taxon>
        <taxon>Sar</taxon>
        <taxon>Stramenopiles</taxon>
        <taxon>Oomycota</taxon>
        <taxon>Peronosporomycetes</taxon>
        <taxon>Peronosporales</taxon>
        <taxon>Peronosporaceae</taxon>
        <taxon>Phytophthora</taxon>
    </lineage>
</organism>
<feature type="region of interest" description="Disordered" evidence="1">
    <location>
        <begin position="135"/>
        <end position="164"/>
    </location>
</feature>
<evidence type="ECO:0000313" key="3">
    <source>
        <dbReference type="Proteomes" id="UP000198211"/>
    </source>
</evidence>
<evidence type="ECO:0000256" key="1">
    <source>
        <dbReference type="SAM" id="MobiDB-lite"/>
    </source>
</evidence>
<feature type="non-terminal residue" evidence="2">
    <location>
        <position position="1"/>
    </location>
</feature>